<name>A0A9Q1BPF4_HOLLE</name>
<dbReference type="GO" id="GO:0003743">
    <property type="term" value="F:translation initiation factor activity"/>
    <property type="evidence" value="ECO:0007669"/>
    <property type="project" value="UniProtKB-KW"/>
</dbReference>
<dbReference type="InterPro" id="IPR001040">
    <property type="entry name" value="TIF_eIF_4E"/>
</dbReference>
<dbReference type="Gene3D" id="3.30.760.10">
    <property type="entry name" value="RNA Cap, Translation Initiation Factor Eif4e"/>
    <property type="match status" value="1"/>
</dbReference>
<protein>
    <submittedName>
        <fullName evidence="3">Eukaryotic translation initiation factor 4E type 2</fullName>
    </submittedName>
</protein>
<keyword evidence="1 3" id="KW-0396">Initiation factor</keyword>
<keyword evidence="1" id="KW-0694">RNA-binding</keyword>
<dbReference type="PROSITE" id="PS00813">
    <property type="entry name" value="IF4E"/>
    <property type="match status" value="1"/>
</dbReference>
<feature type="region of interest" description="Disordered" evidence="2">
    <location>
        <begin position="1"/>
        <end position="49"/>
    </location>
</feature>
<evidence type="ECO:0000313" key="4">
    <source>
        <dbReference type="Proteomes" id="UP001152320"/>
    </source>
</evidence>
<evidence type="ECO:0000256" key="2">
    <source>
        <dbReference type="SAM" id="MobiDB-lite"/>
    </source>
</evidence>
<dbReference type="Pfam" id="PF01652">
    <property type="entry name" value="IF4E"/>
    <property type="match status" value="1"/>
</dbReference>
<comment type="caution">
    <text evidence="3">The sequence shown here is derived from an EMBL/GenBank/DDBJ whole genome shotgun (WGS) entry which is preliminary data.</text>
</comment>
<dbReference type="Proteomes" id="UP001152320">
    <property type="component" value="Chromosome 13"/>
</dbReference>
<keyword evidence="1" id="KW-0648">Protein biosynthesis</keyword>
<dbReference type="PANTHER" id="PTHR11960:SF18">
    <property type="entry name" value="EUKARYOTIC TRANSLATION INITIATION FACTOR 4E HOMOLOGOUS PROTEIN, ISOFORM B"/>
    <property type="match status" value="1"/>
</dbReference>
<reference evidence="3" key="1">
    <citation type="submission" date="2021-10" db="EMBL/GenBank/DDBJ databases">
        <title>Tropical sea cucumber genome reveals ecological adaptation and Cuvierian tubules defense mechanism.</title>
        <authorList>
            <person name="Chen T."/>
        </authorList>
    </citation>
    <scope>NUCLEOTIDE SEQUENCE</scope>
    <source>
        <strain evidence="3">Nanhai2018</strain>
        <tissue evidence="3">Muscle</tissue>
    </source>
</reference>
<dbReference type="SUPFAM" id="SSF55418">
    <property type="entry name" value="eIF4e-like"/>
    <property type="match status" value="1"/>
</dbReference>
<comment type="similarity">
    <text evidence="1">Belongs to the eukaryotic initiation factor 4E family.</text>
</comment>
<dbReference type="InterPro" id="IPR019770">
    <property type="entry name" value="TIF_eIF_4E_CS"/>
</dbReference>
<proteinExistence type="inferred from homology"/>
<dbReference type="AlphaFoldDB" id="A0A9Q1BPF4"/>
<feature type="compositionally biased region" description="Basic and acidic residues" evidence="2">
    <location>
        <begin position="21"/>
        <end position="36"/>
    </location>
</feature>
<dbReference type="PANTHER" id="PTHR11960">
    <property type="entry name" value="EUKARYOTIC TRANSLATION INITIATION FACTOR 4E RELATED"/>
    <property type="match status" value="1"/>
</dbReference>
<sequence>MAFGAILDHFERISVPPRSTSDADQKEQKDAQKSKESEEEEENGSNKFEWPEVKAAPGEHALQFSYSLWFSRRSPGNKTSSANYEQNIKIVGSFASVEQFWMLYSHLARPCDLTSSSDYHLFKLGIKPMWEDSANKKGGKWIVRLRKGLASRLWENLILAMLGEQFMVGDEICGAVVSIRFAEDIISIWNRTSSEHFITNKIRDTLKRVLNLPPNTILEYKTHTDSIKDNSSFRNTDVFMR</sequence>
<dbReference type="GO" id="GO:0016281">
    <property type="term" value="C:eukaryotic translation initiation factor 4F complex"/>
    <property type="evidence" value="ECO:0007669"/>
    <property type="project" value="TreeGrafter"/>
</dbReference>
<gene>
    <name evidence="3" type="ORF">HOLleu_26578</name>
</gene>
<keyword evidence="4" id="KW-1185">Reference proteome</keyword>
<evidence type="ECO:0000313" key="3">
    <source>
        <dbReference type="EMBL" id="KAJ8030231.1"/>
    </source>
</evidence>
<dbReference type="FunFam" id="3.30.760.10:FF:000014">
    <property type="entry name" value="Eukaryotic translation initiation factor 4E-4"/>
    <property type="match status" value="1"/>
</dbReference>
<dbReference type="EMBL" id="JAIZAY010000013">
    <property type="protein sequence ID" value="KAJ8030231.1"/>
    <property type="molecule type" value="Genomic_DNA"/>
</dbReference>
<evidence type="ECO:0000256" key="1">
    <source>
        <dbReference type="RuleBase" id="RU004374"/>
    </source>
</evidence>
<accession>A0A9Q1BPF4</accession>
<dbReference type="InterPro" id="IPR023398">
    <property type="entry name" value="TIF_eIF4e-like"/>
</dbReference>
<dbReference type="GO" id="GO:0000340">
    <property type="term" value="F:RNA 7-methylguanosine cap binding"/>
    <property type="evidence" value="ECO:0007669"/>
    <property type="project" value="TreeGrafter"/>
</dbReference>
<dbReference type="OrthoDB" id="590761at2759"/>
<organism evidence="3 4">
    <name type="scientific">Holothuria leucospilota</name>
    <name type="common">Black long sea cucumber</name>
    <name type="synonym">Mertensiothuria leucospilota</name>
    <dbReference type="NCBI Taxonomy" id="206669"/>
    <lineage>
        <taxon>Eukaryota</taxon>
        <taxon>Metazoa</taxon>
        <taxon>Echinodermata</taxon>
        <taxon>Eleutherozoa</taxon>
        <taxon>Echinozoa</taxon>
        <taxon>Holothuroidea</taxon>
        <taxon>Aspidochirotacea</taxon>
        <taxon>Aspidochirotida</taxon>
        <taxon>Holothuriidae</taxon>
        <taxon>Holothuria</taxon>
    </lineage>
</organism>